<dbReference type="InterPro" id="IPR003758">
    <property type="entry name" value="LpxK"/>
</dbReference>
<evidence type="ECO:0000256" key="5">
    <source>
        <dbReference type="ARBA" id="ARBA00022516"/>
    </source>
</evidence>
<evidence type="ECO:0000313" key="15">
    <source>
        <dbReference type="Proteomes" id="UP000595197"/>
    </source>
</evidence>
<reference evidence="14" key="1">
    <citation type="submission" date="2021-02" db="EMBL/GenBank/DDBJ databases">
        <title>Skermanella TT6 skin isolate.</title>
        <authorList>
            <person name="Lee K."/>
            <person name="Ganzorig M."/>
        </authorList>
    </citation>
    <scope>NUCLEOTIDE SEQUENCE</scope>
    <source>
        <strain evidence="14">TT6</strain>
    </source>
</reference>
<keyword evidence="8 13" id="KW-0547">Nucleotide-binding</keyword>
<evidence type="ECO:0000256" key="11">
    <source>
        <dbReference type="ARBA" id="ARBA00023098"/>
    </source>
</evidence>
<dbReference type="EC" id="2.7.1.130" evidence="3 13"/>
<protein>
    <recommendedName>
        <fullName evidence="4 13">Tetraacyldisaccharide 4'-kinase</fullName>
        <ecNumber evidence="3 13">2.7.1.130</ecNumber>
    </recommendedName>
    <alternativeName>
        <fullName evidence="12 13">Lipid A 4'-kinase</fullName>
    </alternativeName>
</protein>
<accession>A0ABX7BDK9</accession>
<keyword evidence="10 13" id="KW-0067">ATP-binding</keyword>
<evidence type="ECO:0000256" key="4">
    <source>
        <dbReference type="ARBA" id="ARBA00016436"/>
    </source>
</evidence>
<keyword evidence="11 13" id="KW-0443">Lipid metabolism</keyword>
<comment type="function">
    <text evidence="1 13">Transfers the gamma-phosphate of ATP to the 4'-position of a tetraacyldisaccharide 1-phosphate intermediate (termed DS-1-P) to form tetraacyldisaccharide 1,4'-bis-phosphate (lipid IVA).</text>
</comment>
<gene>
    <name evidence="13" type="primary">lpxK</name>
    <name evidence="14" type="ORF">IGS68_17915</name>
</gene>
<dbReference type="GO" id="GO:0009029">
    <property type="term" value="F:lipid-A 4'-kinase activity"/>
    <property type="evidence" value="ECO:0007669"/>
    <property type="project" value="UniProtKB-EC"/>
</dbReference>
<sequence>MKTPAFWYAPPGMASRLLSPAGRLFAAVGRARRASAHPEPAGVPVICIGNLVAGGAGKTPVALAVSALLGTREVRFLTRGYGGREKGPVLVDLTGHDAAAVGDEALLLAQARPTWVARDRLAGARSAAATGAEIIVMDDGFQNARLEKDLSILVVDGGAGFGNGHTIPAGPLREPVDSGLARADAVVVLGRDTAGVARRVGGRLPLLQARLEPDPATARALRGQPVVAFAGIGRPAKFFRTLDDMGARIVGRVAFADHHPYLPDEVMRLVEHAAGLGASLVTTAKDAVRLPPDARAMVRVVPVSVVWDDPSAPALLLSRYAPSPIPSAVPDVH</sequence>
<evidence type="ECO:0000256" key="2">
    <source>
        <dbReference type="ARBA" id="ARBA00004870"/>
    </source>
</evidence>
<dbReference type="EMBL" id="CP067420">
    <property type="protein sequence ID" value="QQP92500.1"/>
    <property type="molecule type" value="Genomic_DNA"/>
</dbReference>
<keyword evidence="6 13" id="KW-0441">Lipid A biosynthesis</keyword>
<comment type="pathway">
    <text evidence="2 13">Glycolipid biosynthesis; lipid IV(A) biosynthesis; lipid IV(A) from (3R)-3-hydroxytetradecanoyl-[acyl-carrier-protein] and UDP-N-acetyl-alpha-D-glucosamine: step 6/6.</text>
</comment>
<comment type="similarity">
    <text evidence="13">Belongs to the LpxK family.</text>
</comment>
<evidence type="ECO:0000256" key="8">
    <source>
        <dbReference type="ARBA" id="ARBA00022741"/>
    </source>
</evidence>
<evidence type="ECO:0000256" key="6">
    <source>
        <dbReference type="ARBA" id="ARBA00022556"/>
    </source>
</evidence>
<dbReference type="InterPro" id="IPR027417">
    <property type="entry name" value="P-loop_NTPase"/>
</dbReference>
<evidence type="ECO:0000256" key="12">
    <source>
        <dbReference type="ARBA" id="ARBA00029757"/>
    </source>
</evidence>
<keyword evidence="7 13" id="KW-0808">Transferase</keyword>
<evidence type="ECO:0000256" key="9">
    <source>
        <dbReference type="ARBA" id="ARBA00022777"/>
    </source>
</evidence>
<comment type="catalytic activity">
    <reaction evidence="13">
        <text>a lipid A disaccharide + ATP = a lipid IVA + ADP + H(+)</text>
        <dbReference type="Rhea" id="RHEA:67840"/>
        <dbReference type="ChEBI" id="CHEBI:15378"/>
        <dbReference type="ChEBI" id="CHEBI:30616"/>
        <dbReference type="ChEBI" id="CHEBI:176343"/>
        <dbReference type="ChEBI" id="CHEBI:176425"/>
        <dbReference type="ChEBI" id="CHEBI:456216"/>
        <dbReference type="EC" id="2.7.1.130"/>
    </reaction>
</comment>
<evidence type="ECO:0000313" key="14">
    <source>
        <dbReference type="EMBL" id="QQP92500.1"/>
    </source>
</evidence>
<evidence type="ECO:0000256" key="7">
    <source>
        <dbReference type="ARBA" id="ARBA00022679"/>
    </source>
</evidence>
<proteinExistence type="inferred from homology"/>
<dbReference type="HAMAP" id="MF_00409">
    <property type="entry name" value="LpxK"/>
    <property type="match status" value="1"/>
</dbReference>
<dbReference type="PANTHER" id="PTHR42724">
    <property type="entry name" value="TETRAACYLDISACCHARIDE 4'-KINASE"/>
    <property type="match status" value="1"/>
</dbReference>
<evidence type="ECO:0000256" key="1">
    <source>
        <dbReference type="ARBA" id="ARBA00002274"/>
    </source>
</evidence>
<evidence type="ECO:0000256" key="10">
    <source>
        <dbReference type="ARBA" id="ARBA00022840"/>
    </source>
</evidence>
<dbReference type="RefSeq" id="WP_201081460.1">
    <property type="nucleotide sequence ID" value="NZ_CP067420.1"/>
</dbReference>
<evidence type="ECO:0000256" key="13">
    <source>
        <dbReference type="HAMAP-Rule" id="MF_00409"/>
    </source>
</evidence>
<dbReference type="Proteomes" id="UP000595197">
    <property type="component" value="Chromosome"/>
</dbReference>
<dbReference type="PANTHER" id="PTHR42724:SF1">
    <property type="entry name" value="TETRAACYLDISACCHARIDE 4'-KINASE, MITOCHONDRIAL-RELATED"/>
    <property type="match status" value="1"/>
</dbReference>
<dbReference type="Pfam" id="PF02606">
    <property type="entry name" value="LpxK"/>
    <property type="match status" value="1"/>
</dbReference>
<dbReference type="SUPFAM" id="SSF52540">
    <property type="entry name" value="P-loop containing nucleoside triphosphate hydrolases"/>
    <property type="match status" value="1"/>
</dbReference>
<organism evidence="14 15">
    <name type="scientific">Skermanella cutis</name>
    <dbReference type="NCBI Taxonomy" id="2775420"/>
    <lineage>
        <taxon>Bacteria</taxon>
        <taxon>Pseudomonadati</taxon>
        <taxon>Pseudomonadota</taxon>
        <taxon>Alphaproteobacteria</taxon>
        <taxon>Rhodospirillales</taxon>
        <taxon>Azospirillaceae</taxon>
        <taxon>Skermanella</taxon>
    </lineage>
</organism>
<keyword evidence="9 13" id="KW-0418">Kinase</keyword>
<keyword evidence="5 13" id="KW-0444">Lipid biosynthesis</keyword>
<feature type="binding site" evidence="13">
    <location>
        <begin position="52"/>
        <end position="59"/>
    </location>
    <ligand>
        <name>ATP</name>
        <dbReference type="ChEBI" id="CHEBI:30616"/>
    </ligand>
</feature>
<keyword evidence="15" id="KW-1185">Reference proteome</keyword>
<evidence type="ECO:0000256" key="3">
    <source>
        <dbReference type="ARBA" id="ARBA00012071"/>
    </source>
</evidence>
<name>A0ABX7BDK9_9PROT</name>
<dbReference type="NCBIfam" id="TIGR00682">
    <property type="entry name" value="lpxK"/>
    <property type="match status" value="1"/>
</dbReference>